<name>A0A7I8IGV6_SPIIN</name>
<keyword evidence="5 6" id="KW-0472">Membrane</keyword>
<dbReference type="InterPro" id="IPR006214">
    <property type="entry name" value="Bax_inhibitor_1-related"/>
</dbReference>
<dbReference type="EMBL" id="LR743590">
    <property type="protein sequence ID" value="CAA2617435.1"/>
    <property type="molecule type" value="Genomic_DNA"/>
</dbReference>
<dbReference type="AlphaFoldDB" id="A0A7I8IGV6"/>
<reference evidence="7 8" key="1">
    <citation type="submission" date="2019-12" db="EMBL/GenBank/DDBJ databases">
        <authorList>
            <person name="Scholz U."/>
            <person name="Mascher M."/>
            <person name="Fiebig A."/>
        </authorList>
    </citation>
    <scope>NUCLEOTIDE SEQUENCE</scope>
</reference>
<feature type="transmembrane region" description="Helical" evidence="6">
    <location>
        <begin position="20"/>
        <end position="41"/>
    </location>
</feature>
<keyword evidence="4 6" id="KW-1133">Transmembrane helix</keyword>
<feature type="transmembrane region" description="Helical" evidence="6">
    <location>
        <begin position="61"/>
        <end position="85"/>
    </location>
</feature>
<evidence type="ECO:0000256" key="6">
    <source>
        <dbReference type="RuleBase" id="RU004379"/>
    </source>
</evidence>
<feature type="transmembrane region" description="Helical" evidence="6">
    <location>
        <begin position="150"/>
        <end position="172"/>
    </location>
</feature>
<dbReference type="Proteomes" id="UP001189122">
    <property type="component" value="Unassembled WGS sequence"/>
</dbReference>
<proteinExistence type="inferred from homology"/>
<dbReference type="EMBL" id="CACRZD030000003">
    <property type="protein sequence ID" value="CAA6657131.1"/>
    <property type="molecule type" value="Genomic_DNA"/>
</dbReference>
<evidence type="ECO:0000256" key="3">
    <source>
        <dbReference type="ARBA" id="ARBA00022692"/>
    </source>
</evidence>
<dbReference type="GO" id="GO:0016020">
    <property type="term" value="C:membrane"/>
    <property type="evidence" value="ECO:0007669"/>
    <property type="project" value="UniProtKB-SubCell"/>
</dbReference>
<evidence type="ECO:0000256" key="5">
    <source>
        <dbReference type="ARBA" id="ARBA00023136"/>
    </source>
</evidence>
<keyword evidence="3 6" id="KW-0812">Transmembrane</keyword>
<evidence type="ECO:0000256" key="4">
    <source>
        <dbReference type="ARBA" id="ARBA00022989"/>
    </source>
</evidence>
<feature type="transmembrane region" description="Helical" evidence="6">
    <location>
        <begin position="115"/>
        <end position="135"/>
    </location>
</feature>
<gene>
    <name evidence="7" type="ORF">SI7747_03003601</name>
</gene>
<comment type="similarity">
    <text evidence="2 6">Belongs to the BI1 family.</text>
</comment>
<dbReference type="Pfam" id="PF01027">
    <property type="entry name" value="Bax1-I"/>
    <property type="match status" value="1"/>
</dbReference>
<protein>
    <submittedName>
        <fullName evidence="7">Uncharacterized protein</fullName>
    </submittedName>
</protein>
<organism evidence="7">
    <name type="scientific">Spirodela intermedia</name>
    <name type="common">Intermediate duckweed</name>
    <dbReference type="NCBI Taxonomy" id="51605"/>
    <lineage>
        <taxon>Eukaryota</taxon>
        <taxon>Viridiplantae</taxon>
        <taxon>Streptophyta</taxon>
        <taxon>Embryophyta</taxon>
        <taxon>Tracheophyta</taxon>
        <taxon>Spermatophyta</taxon>
        <taxon>Magnoliopsida</taxon>
        <taxon>Liliopsida</taxon>
        <taxon>Araceae</taxon>
        <taxon>Lemnoideae</taxon>
        <taxon>Spirodela</taxon>
    </lineage>
</organism>
<comment type="caution">
    <text evidence="6">Lacks conserved residue(s) required for the propagation of feature annotation.</text>
</comment>
<dbReference type="PANTHER" id="PTHR23291:SF32">
    <property type="entry name" value="BAX INHIBITOR 1"/>
    <property type="match status" value="1"/>
</dbReference>
<accession>A0A7I8IGV6</accession>
<dbReference type="PANTHER" id="PTHR23291">
    <property type="entry name" value="BAX INHIBITOR-RELATED"/>
    <property type="match status" value="1"/>
</dbReference>
<evidence type="ECO:0000256" key="1">
    <source>
        <dbReference type="ARBA" id="ARBA00004141"/>
    </source>
</evidence>
<comment type="subcellular location">
    <subcellularLocation>
        <location evidence="1">Membrane</location>
        <topology evidence="1">Multi-pass membrane protein</topology>
    </subcellularLocation>
</comment>
<evidence type="ECO:0000313" key="7">
    <source>
        <dbReference type="EMBL" id="CAA2617435.1"/>
    </source>
</evidence>
<sequence>MLCVAWLVATPAYEERKRFGLLLASSLLQGATLGPIIQLAIDFDPRHGLTHLIYNFNAMRFILILVTALVGTAVVFVCFSAAALVAKRRQFLFWAACSALVYLSSSGCTLLRRSLIYLGLLVFLGYVLFDTQLIIERARSGSFDRVGDALHMYTNLVAVFIRVLIIMLKNGAEKEKKKKKRSQAS</sequence>
<keyword evidence="8" id="KW-1185">Reference proteome</keyword>
<evidence type="ECO:0000256" key="2">
    <source>
        <dbReference type="ARBA" id="ARBA00010350"/>
    </source>
</evidence>
<evidence type="ECO:0000313" key="8">
    <source>
        <dbReference type="Proteomes" id="UP001189122"/>
    </source>
</evidence>